<keyword evidence="11" id="KW-0255">Endonuclease</keyword>
<dbReference type="Pfam" id="PF08696">
    <property type="entry name" value="Dna2"/>
    <property type="match status" value="1"/>
</dbReference>
<dbReference type="Gene3D" id="3.90.320.10">
    <property type="match status" value="1"/>
</dbReference>
<evidence type="ECO:0000256" key="17">
    <source>
        <dbReference type="ARBA" id="ARBA00023014"/>
    </source>
</evidence>
<dbReference type="InterPro" id="IPR011604">
    <property type="entry name" value="PDDEXK-like_dom_sf"/>
</dbReference>
<keyword evidence="15" id="KW-0067">ATP-binding</keyword>
<keyword evidence="8" id="KW-0540">Nuclease</keyword>
<sequence>VLKGDWATTDVRCGDVVNLIGDFTSSESDQTPTIVLTSSQNILILHPDILIPATAISDASVCSRKPLISTLVRSGNETTPATVWGNMLHEIMQSCLASGNWGPSFLEERIDHVLRAGLERLVRIDVGIEEARVELRTRAQGLAKFSQKFIRGVPRHDAYLTDSRTTSTIRARLALTDLLDVEENIWSPTYGLKGVVDASMQAHIVEEDGLKRTEHSLTLPLEIKTGRREGSAAHRAQTMLYTLLMSERYGVEVSSGLLYYTQFEEVTRVPASRNELRGLILGRNELASYMIQRWGTPDASQKVGAALGPTSEDIARGAAASSVTPRPFLPPTIDDDWACSRCYNVDACMLYRKAVDGVEDRSSSIADLYERKTSHLTVRHTEFFKHWESLIALEEQDMNRFRKELWMMTASAREKTGRCFADMVIVHHVPLSEHKIDYSNSNRRHVYTFERFSPGVIADKSKGKSLLTGYITKGDAVVISVEPDLLALSRGFIVELEPTRVIIALDRELTSRVITRNQSTGSLKPGTKQNILFRIDKDELSTGLGRIRDNLAQLFYAKGDVKRLSLIVDLDAPYFDDVLAPTEEELPGHLNVSQKAAMKKVLAARDYALILGMPGTGKTTTIAEIIKTLVANGKTVLLTSYTHSAVDTILMKLLETDIDVLRLGPADKVLPGVQPYTLGAKPLATSIQQLEKRLLAPPVVATTCLSIDHRDAKKKGLEVSLFRLLCDAHPQAVVDLAYQYRMNEDIMLISNTLIYKDRLKCGTKEVAERSFVLPNPGALDYIHPAGGSCGAGECWIQKVLHPSCKAIFIDTDPMSAKESRVGDLVQNEWEALLIQQLVGALCGSGVEETRFAIISLYRQQNKLLAHLLQAHKDLEIMTADKSQGRDKDCIIISMVRSNDAGSTGDLLKDWRRINVALTRARSKLVIIGSRTTLSVDPLLSQFLSLMGEKRWIVQVPANAATCHGFPNQAPEQNPSLLPSTRSSRPLVSSAPPSRKGKLDEGILRGRGMLKDVLNDLS</sequence>
<dbReference type="GO" id="GO:0051539">
    <property type="term" value="F:4 iron, 4 sulfur cluster binding"/>
    <property type="evidence" value="ECO:0007669"/>
    <property type="project" value="UniProtKB-KW"/>
</dbReference>
<evidence type="ECO:0000256" key="22">
    <source>
        <dbReference type="ARBA" id="ARBA00047995"/>
    </source>
</evidence>
<evidence type="ECO:0000313" key="27">
    <source>
        <dbReference type="EMBL" id="KAF9513081.1"/>
    </source>
</evidence>
<evidence type="ECO:0000256" key="19">
    <source>
        <dbReference type="ARBA" id="ARBA00023204"/>
    </source>
</evidence>
<evidence type="ECO:0000256" key="16">
    <source>
        <dbReference type="ARBA" id="ARBA00023004"/>
    </source>
</evidence>
<evidence type="ECO:0000256" key="6">
    <source>
        <dbReference type="ARBA" id="ARBA00022485"/>
    </source>
</evidence>
<comment type="cofactor">
    <cofactor evidence="1">
        <name>[4Fe-4S] cluster</name>
        <dbReference type="ChEBI" id="CHEBI:49883"/>
    </cofactor>
</comment>
<keyword evidence="6" id="KW-0004">4Fe-4S</keyword>
<dbReference type="Gene3D" id="2.40.30.270">
    <property type="match status" value="1"/>
</dbReference>
<organism evidence="27 28">
    <name type="scientific">Hydnum rufescens UP504</name>
    <dbReference type="NCBI Taxonomy" id="1448309"/>
    <lineage>
        <taxon>Eukaryota</taxon>
        <taxon>Fungi</taxon>
        <taxon>Dikarya</taxon>
        <taxon>Basidiomycota</taxon>
        <taxon>Agaricomycotina</taxon>
        <taxon>Agaricomycetes</taxon>
        <taxon>Cantharellales</taxon>
        <taxon>Hydnaceae</taxon>
        <taxon>Hydnum</taxon>
    </lineage>
</organism>
<evidence type="ECO:0000259" key="24">
    <source>
        <dbReference type="Pfam" id="PF08696"/>
    </source>
</evidence>
<feature type="compositionally biased region" description="Low complexity" evidence="23">
    <location>
        <begin position="974"/>
        <end position="989"/>
    </location>
</feature>
<keyword evidence="17" id="KW-0411">Iron-sulfur</keyword>
<feature type="domain" description="DNA2/NAM7 helicase-like C-terminal" evidence="26">
    <location>
        <begin position="717"/>
        <end position="930"/>
    </location>
</feature>
<feature type="region of interest" description="Disordered" evidence="23">
    <location>
        <begin position="964"/>
        <end position="1000"/>
    </location>
</feature>
<evidence type="ECO:0000256" key="8">
    <source>
        <dbReference type="ARBA" id="ARBA00022722"/>
    </source>
</evidence>
<dbReference type="GO" id="GO:0005634">
    <property type="term" value="C:nucleus"/>
    <property type="evidence" value="ECO:0007669"/>
    <property type="project" value="UniProtKB-SubCell"/>
</dbReference>
<evidence type="ECO:0000259" key="25">
    <source>
        <dbReference type="Pfam" id="PF13086"/>
    </source>
</evidence>
<evidence type="ECO:0000256" key="9">
    <source>
        <dbReference type="ARBA" id="ARBA00022723"/>
    </source>
</evidence>
<comment type="catalytic activity">
    <reaction evidence="22">
        <text>ATP + H2O = ADP + phosphate + H(+)</text>
        <dbReference type="Rhea" id="RHEA:13065"/>
        <dbReference type="ChEBI" id="CHEBI:15377"/>
        <dbReference type="ChEBI" id="CHEBI:15378"/>
        <dbReference type="ChEBI" id="CHEBI:30616"/>
        <dbReference type="ChEBI" id="CHEBI:43474"/>
        <dbReference type="ChEBI" id="CHEBI:456216"/>
        <dbReference type="EC" id="3.6.4.12"/>
    </reaction>
</comment>
<accession>A0A9P6DSC2</accession>
<dbReference type="GO" id="GO:0003677">
    <property type="term" value="F:DNA binding"/>
    <property type="evidence" value="ECO:0007669"/>
    <property type="project" value="UniProtKB-KW"/>
</dbReference>
<keyword evidence="9" id="KW-0479">Metal-binding</keyword>
<dbReference type="GO" id="GO:0006260">
    <property type="term" value="P:DNA replication"/>
    <property type="evidence" value="ECO:0007669"/>
    <property type="project" value="UniProtKB-KW"/>
</dbReference>
<keyword evidence="20" id="KW-0539">Nucleus</keyword>
<dbReference type="CDD" id="cd18808">
    <property type="entry name" value="SF1_C_Upf1"/>
    <property type="match status" value="1"/>
</dbReference>
<dbReference type="InterPro" id="IPR041677">
    <property type="entry name" value="DNA2/NAM7_AAA_11"/>
</dbReference>
<feature type="domain" description="DNA2/NAM7 helicase helicase" evidence="25">
    <location>
        <begin position="589"/>
        <end position="680"/>
    </location>
</feature>
<proteinExistence type="inferred from homology"/>
<evidence type="ECO:0000256" key="13">
    <source>
        <dbReference type="ARBA" id="ARBA00022801"/>
    </source>
</evidence>
<dbReference type="InterPro" id="IPR050534">
    <property type="entry name" value="Coronavir_polyprotein_1ab"/>
</dbReference>
<dbReference type="GO" id="GO:0046872">
    <property type="term" value="F:metal ion binding"/>
    <property type="evidence" value="ECO:0007669"/>
    <property type="project" value="UniProtKB-KW"/>
</dbReference>
<reference evidence="27" key="1">
    <citation type="journal article" date="2020" name="Nat. Commun.">
        <title>Large-scale genome sequencing of mycorrhizal fungi provides insights into the early evolution of symbiotic traits.</title>
        <authorList>
            <person name="Miyauchi S."/>
            <person name="Kiss E."/>
            <person name="Kuo A."/>
            <person name="Drula E."/>
            <person name="Kohler A."/>
            <person name="Sanchez-Garcia M."/>
            <person name="Morin E."/>
            <person name="Andreopoulos B."/>
            <person name="Barry K.W."/>
            <person name="Bonito G."/>
            <person name="Buee M."/>
            <person name="Carver A."/>
            <person name="Chen C."/>
            <person name="Cichocki N."/>
            <person name="Clum A."/>
            <person name="Culley D."/>
            <person name="Crous P.W."/>
            <person name="Fauchery L."/>
            <person name="Girlanda M."/>
            <person name="Hayes R.D."/>
            <person name="Keri Z."/>
            <person name="LaButti K."/>
            <person name="Lipzen A."/>
            <person name="Lombard V."/>
            <person name="Magnuson J."/>
            <person name="Maillard F."/>
            <person name="Murat C."/>
            <person name="Nolan M."/>
            <person name="Ohm R.A."/>
            <person name="Pangilinan J."/>
            <person name="Pereira M.F."/>
            <person name="Perotto S."/>
            <person name="Peter M."/>
            <person name="Pfister S."/>
            <person name="Riley R."/>
            <person name="Sitrit Y."/>
            <person name="Stielow J.B."/>
            <person name="Szollosi G."/>
            <person name="Zifcakova L."/>
            <person name="Stursova M."/>
            <person name="Spatafora J.W."/>
            <person name="Tedersoo L."/>
            <person name="Vaario L.M."/>
            <person name="Yamada A."/>
            <person name="Yan M."/>
            <person name="Wang P."/>
            <person name="Xu J."/>
            <person name="Bruns T."/>
            <person name="Baldrian P."/>
            <person name="Vilgalys R."/>
            <person name="Dunand C."/>
            <person name="Henrissat B."/>
            <person name="Grigoriev I.V."/>
            <person name="Hibbett D."/>
            <person name="Nagy L.G."/>
            <person name="Martin F.M."/>
        </authorList>
    </citation>
    <scope>NUCLEOTIDE SEQUENCE</scope>
    <source>
        <strain evidence="27">UP504</strain>
    </source>
</reference>
<dbReference type="SUPFAM" id="SSF52540">
    <property type="entry name" value="P-loop containing nucleoside triphosphate hydrolases"/>
    <property type="match status" value="1"/>
</dbReference>
<evidence type="ECO:0000256" key="5">
    <source>
        <dbReference type="ARBA" id="ARBA00021516"/>
    </source>
</evidence>
<dbReference type="Pfam" id="PF13086">
    <property type="entry name" value="AAA_11"/>
    <property type="match status" value="1"/>
</dbReference>
<evidence type="ECO:0000256" key="4">
    <source>
        <dbReference type="ARBA" id="ARBA00012551"/>
    </source>
</evidence>
<dbReference type="GO" id="GO:0005524">
    <property type="term" value="F:ATP binding"/>
    <property type="evidence" value="ECO:0007669"/>
    <property type="project" value="UniProtKB-KW"/>
</dbReference>
<keyword evidence="12" id="KW-0227">DNA damage</keyword>
<dbReference type="GO" id="GO:0043139">
    <property type="term" value="F:5'-3' DNA helicase activity"/>
    <property type="evidence" value="ECO:0007669"/>
    <property type="project" value="TreeGrafter"/>
</dbReference>
<dbReference type="InterPro" id="IPR041679">
    <property type="entry name" value="DNA2/NAM7-like_C"/>
</dbReference>
<evidence type="ECO:0000256" key="20">
    <source>
        <dbReference type="ARBA" id="ARBA00023242"/>
    </source>
</evidence>
<evidence type="ECO:0000256" key="2">
    <source>
        <dbReference type="ARBA" id="ARBA00004123"/>
    </source>
</evidence>
<gene>
    <name evidence="27" type="ORF">BS47DRAFT_1296807</name>
</gene>
<keyword evidence="10" id="KW-0547">Nucleotide-binding</keyword>
<dbReference type="OrthoDB" id="6513042at2759"/>
<evidence type="ECO:0000256" key="10">
    <source>
        <dbReference type="ARBA" id="ARBA00022741"/>
    </source>
</evidence>
<comment type="caution">
    <text evidence="27">The sequence shown here is derived from an EMBL/GenBank/DDBJ whole genome shotgun (WGS) entry which is preliminary data.</text>
</comment>
<dbReference type="EC" id="3.6.4.12" evidence="4"/>
<evidence type="ECO:0000259" key="26">
    <source>
        <dbReference type="Pfam" id="PF13087"/>
    </source>
</evidence>
<dbReference type="Gene3D" id="3.40.50.300">
    <property type="entry name" value="P-loop containing nucleotide triphosphate hydrolases"/>
    <property type="match status" value="2"/>
</dbReference>
<dbReference type="CDD" id="cd22318">
    <property type="entry name" value="DNA2_N-like"/>
    <property type="match status" value="1"/>
</dbReference>
<evidence type="ECO:0000256" key="14">
    <source>
        <dbReference type="ARBA" id="ARBA00022806"/>
    </source>
</evidence>
<keyword evidence="21" id="KW-0511">Multifunctional enzyme</keyword>
<dbReference type="GO" id="GO:0004519">
    <property type="term" value="F:endonuclease activity"/>
    <property type="evidence" value="ECO:0007669"/>
    <property type="project" value="UniProtKB-KW"/>
</dbReference>
<dbReference type="EMBL" id="MU128977">
    <property type="protein sequence ID" value="KAF9513081.1"/>
    <property type="molecule type" value="Genomic_DNA"/>
</dbReference>
<dbReference type="FunFam" id="3.40.50.300:FF:000789">
    <property type="entry name" value="DNA replication ATP-dependent helicase/nuclease DNA2"/>
    <property type="match status" value="1"/>
</dbReference>
<keyword evidence="7" id="KW-0235">DNA replication</keyword>
<keyword evidence="18" id="KW-0238">DNA-binding</keyword>
<evidence type="ECO:0000256" key="3">
    <source>
        <dbReference type="ARBA" id="ARBA00007913"/>
    </source>
</evidence>
<feature type="domain" description="DNA replication factor Dna2 N-terminal" evidence="24">
    <location>
        <begin position="1"/>
        <end position="202"/>
    </location>
</feature>
<dbReference type="Pfam" id="PF13087">
    <property type="entry name" value="AAA_12"/>
    <property type="match status" value="1"/>
</dbReference>
<evidence type="ECO:0000256" key="15">
    <source>
        <dbReference type="ARBA" id="ARBA00022840"/>
    </source>
</evidence>
<dbReference type="InterPro" id="IPR014808">
    <property type="entry name" value="DNA_replication_fac_Dna2_N"/>
</dbReference>
<evidence type="ECO:0000256" key="7">
    <source>
        <dbReference type="ARBA" id="ARBA00022705"/>
    </source>
</evidence>
<dbReference type="Proteomes" id="UP000886523">
    <property type="component" value="Unassembled WGS sequence"/>
</dbReference>
<dbReference type="PANTHER" id="PTHR43788:SF8">
    <property type="entry name" value="DNA-BINDING PROTEIN SMUBP-2"/>
    <property type="match status" value="1"/>
</dbReference>
<evidence type="ECO:0000256" key="1">
    <source>
        <dbReference type="ARBA" id="ARBA00001966"/>
    </source>
</evidence>
<name>A0A9P6DSC2_9AGAM</name>
<keyword evidence="13" id="KW-0378">Hydrolase</keyword>
<evidence type="ECO:0000313" key="28">
    <source>
        <dbReference type="Proteomes" id="UP000886523"/>
    </source>
</evidence>
<dbReference type="GO" id="GO:0006281">
    <property type="term" value="P:DNA repair"/>
    <property type="evidence" value="ECO:0007669"/>
    <property type="project" value="UniProtKB-KW"/>
</dbReference>
<dbReference type="PANTHER" id="PTHR43788">
    <property type="entry name" value="DNA2/NAM7 HELICASE FAMILY MEMBER"/>
    <property type="match status" value="1"/>
</dbReference>
<dbReference type="InterPro" id="IPR027417">
    <property type="entry name" value="P-loop_NTPase"/>
</dbReference>
<comment type="similarity">
    <text evidence="3">Belongs to the DNA2/NAM7 helicase family.</text>
</comment>
<comment type="subcellular location">
    <subcellularLocation>
        <location evidence="2">Nucleus</location>
    </subcellularLocation>
</comment>
<keyword evidence="16" id="KW-0408">Iron</keyword>
<evidence type="ECO:0000256" key="18">
    <source>
        <dbReference type="ARBA" id="ARBA00023125"/>
    </source>
</evidence>
<protein>
    <recommendedName>
        <fullName evidence="5">DNA replication ATP-dependent helicase/nuclease DNA2</fullName>
        <ecNumber evidence="4">3.6.4.12</ecNumber>
    </recommendedName>
</protein>
<evidence type="ECO:0000256" key="21">
    <source>
        <dbReference type="ARBA" id="ARBA00023268"/>
    </source>
</evidence>
<dbReference type="GO" id="GO:0016787">
    <property type="term" value="F:hydrolase activity"/>
    <property type="evidence" value="ECO:0007669"/>
    <property type="project" value="UniProtKB-KW"/>
</dbReference>
<feature type="non-terminal residue" evidence="27">
    <location>
        <position position="1"/>
    </location>
</feature>
<keyword evidence="14" id="KW-0347">Helicase</keyword>
<dbReference type="InterPro" id="IPR047187">
    <property type="entry name" value="SF1_C_Upf1"/>
</dbReference>
<evidence type="ECO:0000256" key="23">
    <source>
        <dbReference type="SAM" id="MobiDB-lite"/>
    </source>
</evidence>
<evidence type="ECO:0000256" key="12">
    <source>
        <dbReference type="ARBA" id="ARBA00022763"/>
    </source>
</evidence>
<evidence type="ECO:0000256" key="11">
    <source>
        <dbReference type="ARBA" id="ARBA00022759"/>
    </source>
</evidence>
<keyword evidence="19" id="KW-0234">DNA repair</keyword>
<keyword evidence="28" id="KW-1185">Reference proteome</keyword>
<dbReference type="AlphaFoldDB" id="A0A9P6DSC2"/>